<dbReference type="EMBL" id="CM000880">
    <property type="protein sequence ID" value="KQK19326.1"/>
    <property type="molecule type" value="Genomic_DNA"/>
</dbReference>
<feature type="region of interest" description="Disordered" evidence="1">
    <location>
        <begin position="201"/>
        <end position="228"/>
    </location>
</feature>
<dbReference type="PANTHER" id="PTHR33170:SF34">
    <property type="entry name" value="OS05G0102200 PROTEIN"/>
    <property type="match status" value="1"/>
</dbReference>
<evidence type="ECO:0000313" key="4">
    <source>
        <dbReference type="Proteomes" id="UP000008810"/>
    </source>
</evidence>
<sequence>MPGHGVKECKTVLLCEICAKDTHLTSKCAFPNQPKPTVQLAGSAPDGLRMFVAPIVKKATVDSRNAMAIINFPSVQKITELNQFNNFNLVGERAEVVVSRWPPENLATFKLTSVWVRVCGVPDDLMNYNGFCLVGSLLGTVQELDMPTYRKMEIVRIKVGVMDHTKIPEWSPLTVDPHIYKIYFQIEKVVEMEGPLIGGIPIQRGPAQSNKAQDRGVDRELKRQKRHV</sequence>
<name>A0A0Q3NP29_BRADI</name>
<gene>
    <name evidence="2" type="ORF">BRADI_1g47642v3</name>
</gene>
<evidence type="ECO:0000256" key="1">
    <source>
        <dbReference type="SAM" id="MobiDB-lite"/>
    </source>
</evidence>
<dbReference type="AlphaFoldDB" id="A0A0Q3NP29"/>
<proteinExistence type="predicted"/>
<reference evidence="2 3" key="1">
    <citation type="journal article" date="2010" name="Nature">
        <title>Genome sequencing and analysis of the model grass Brachypodium distachyon.</title>
        <authorList>
            <consortium name="International Brachypodium Initiative"/>
        </authorList>
    </citation>
    <scope>NUCLEOTIDE SEQUENCE [LARGE SCALE GENOMIC DNA]</scope>
    <source>
        <strain evidence="2 3">Bd21</strain>
    </source>
</reference>
<dbReference type="OrthoDB" id="671874at2759"/>
<dbReference type="EnsemblPlants" id="KQK19326">
    <property type="protein sequence ID" value="KQK19326"/>
    <property type="gene ID" value="BRADI_1g47642v3"/>
</dbReference>
<protein>
    <submittedName>
        <fullName evidence="2 3">Uncharacterized protein</fullName>
    </submittedName>
</protein>
<reference evidence="2" key="2">
    <citation type="submission" date="2017-06" db="EMBL/GenBank/DDBJ databases">
        <title>WGS assembly of Brachypodium distachyon.</title>
        <authorList>
            <consortium name="The International Brachypodium Initiative"/>
            <person name="Lucas S."/>
            <person name="Harmon-Smith M."/>
            <person name="Lail K."/>
            <person name="Tice H."/>
            <person name="Grimwood J."/>
            <person name="Bruce D."/>
            <person name="Barry K."/>
            <person name="Shu S."/>
            <person name="Lindquist E."/>
            <person name="Wang M."/>
            <person name="Pitluck S."/>
            <person name="Vogel J.P."/>
            <person name="Garvin D.F."/>
            <person name="Mockler T.C."/>
            <person name="Schmutz J."/>
            <person name="Rokhsar D."/>
            <person name="Bevan M.W."/>
        </authorList>
    </citation>
    <scope>NUCLEOTIDE SEQUENCE</scope>
    <source>
        <strain evidence="2">Bd21</strain>
    </source>
</reference>
<accession>A0A0Q3NP29</accession>
<evidence type="ECO:0000313" key="2">
    <source>
        <dbReference type="EMBL" id="KQK19326.1"/>
    </source>
</evidence>
<dbReference type="FunCoup" id="A0A0Q3NP29">
    <property type="interactions" value="465"/>
</dbReference>
<evidence type="ECO:0000313" key="3">
    <source>
        <dbReference type="EnsemblPlants" id="KQK19326"/>
    </source>
</evidence>
<keyword evidence="4" id="KW-1185">Reference proteome</keyword>
<feature type="compositionally biased region" description="Basic and acidic residues" evidence="1">
    <location>
        <begin position="212"/>
        <end position="221"/>
    </location>
</feature>
<dbReference type="InParanoid" id="A0A0Q3NP29"/>
<organism evidence="2">
    <name type="scientific">Brachypodium distachyon</name>
    <name type="common">Purple false brome</name>
    <name type="synonym">Trachynia distachya</name>
    <dbReference type="NCBI Taxonomy" id="15368"/>
    <lineage>
        <taxon>Eukaryota</taxon>
        <taxon>Viridiplantae</taxon>
        <taxon>Streptophyta</taxon>
        <taxon>Embryophyta</taxon>
        <taxon>Tracheophyta</taxon>
        <taxon>Spermatophyta</taxon>
        <taxon>Magnoliopsida</taxon>
        <taxon>Liliopsida</taxon>
        <taxon>Poales</taxon>
        <taxon>Poaceae</taxon>
        <taxon>BOP clade</taxon>
        <taxon>Pooideae</taxon>
        <taxon>Stipodae</taxon>
        <taxon>Brachypodieae</taxon>
        <taxon>Brachypodium</taxon>
    </lineage>
</organism>
<dbReference type="Gramene" id="KQK19326">
    <property type="protein sequence ID" value="KQK19326"/>
    <property type="gene ID" value="BRADI_1g47642v3"/>
</dbReference>
<dbReference type="Proteomes" id="UP000008810">
    <property type="component" value="Chromosome 1"/>
</dbReference>
<dbReference type="PANTHER" id="PTHR33170">
    <property type="entry name" value="DUF4283 DOMAIN-CONTAINING PROTEIN-RELATED"/>
    <property type="match status" value="1"/>
</dbReference>
<reference evidence="3" key="3">
    <citation type="submission" date="2018-08" db="UniProtKB">
        <authorList>
            <consortium name="EnsemblPlants"/>
        </authorList>
    </citation>
    <scope>IDENTIFICATION</scope>
    <source>
        <strain evidence="3">cv. Bd21</strain>
    </source>
</reference>